<protein>
    <recommendedName>
        <fullName evidence="4">DUF2029 domain-containing protein</fullName>
    </recommendedName>
</protein>
<evidence type="ECO:0000313" key="2">
    <source>
        <dbReference type="EMBL" id="TKA12816.1"/>
    </source>
</evidence>
<reference evidence="2 3" key="1">
    <citation type="submission" date="2019-04" db="EMBL/GenBank/DDBJ databases">
        <title>Streptomyces oryziradicis sp. nov., a novel actinomycete isolated from rhizosphere soil of rice (Oryza sativa L.).</title>
        <authorList>
            <person name="Li C."/>
        </authorList>
    </citation>
    <scope>NUCLEOTIDE SEQUENCE [LARGE SCALE GENOMIC DNA]</scope>
    <source>
        <strain evidence="2 3">NEAU-C40</strain>
    </source>
</reference>
<gene>
    <name evidence="2" type="ORF">FCI23_04610</name>
</gene>
<evidence type="ECO:0008006" key="4">
    <source>
        <dbReference type="Google" id="ProtNLM"/>
    </source>
</evidence>
<feature type="transmembrane region" description="Helical" evidence="1">
    <location>
        <begin position="159"/>
        <end position="181"/>
    </location>
</feature>
<feature type="transmembrane region" description="Helical" evidence="1">
    <location>
        <begin position="423"/>
        <end position="445"/>
    </location>
</feature>
<keyword evidence="3" id="KW-1185">Reference proteome</keyword>
<feature type="transmembrane region" description="Helical" evidence="1">
    <location>
        <begin position="37"/>
        <end position="58"/>
    </location>
</feature>
<dbReference type="AlphaFoldDB" id="A0A4U0SS58"/>
<feature type="transmembrane region" description="Helical" evidence="1">
    <location>
        <begin position="345"/>
        <end position="366"/>
    </location>
</feature>
<accession>A0A4U0SS58</accession>
<dbReference type="Proteomes" id="UP000305778">
    <property type="component" value="Unassembled WGS sequence"/>
</dbReference>
<proteinExistence type="predicted"/>
<organism evidence="2 3">
    <name type="scientific">Actinacidiphila oryziradicis</name>
    <dbReference type="NCBI Taxonomy" id="2571141"/>
    <lineage>
        <taxon>Bacteria</taxon>
        <taxon>Bacillati</taxon>
        <taxon>Actinomycetota</taxon>
        <taxon>Actinomycetes</taxon>
        <taxon>Kitasatosporales</taxon>
        <taxon>Streptomycetaceae</taxon>
        <taxon>Actinacidiphila</taxon>
    </lineage>
</organism>
<feature type="transmembrane region" description="Helical" evidence="1">
    <location>
        <begin position="307"/>
        <end position="333"/>
    </location>
</feature>
<feature type="transmembrane region" description="Helical" evidence="1">
    <location>
        <begin position="237"/>
        <end position="265"/>
    </location>
</feature>
<keyword evidence="1" id="KW-0472">Membrane</keyword>
<dbReference type="OrthoDB" id="4321688at2"/>
<keyword evidence="1" id="KW-1133">Transmembrane helix</keyword>
<evidence type="ECO:0000256" key="1">
    <source>
        <dbReference type="SAM" id="Phobius"/>
    </source>
</evidence>
<feature type="transmembrane region" description="Helical" evidence="1">
    <location>
        <begin position="386"/>
        <end position="411"/>
    </location>
</feature>
<feature type="transmembrane region" description="Helical" evidence="1">
    <location>
        <begin position="70"/>
        <end position="87"/>
    </location>
</feature>
<keyword evidence="1" id="KW-0812">Transmembrane</keyword>
<comment type="caution">
    <text evidence="2">The sequence shown here is derived from an EMBL/GenBank/DDBJ whole genome shotgun (WGS) entry which is preliminary data.</text>
</comment>
<name>A0A4U0SS58_9ACTN</name>
<dbReference type="EMBL" id="SUMC01000003">
    <property type="protein sequence ID" value="TKA12816.1"/>
    <property type="molecule type" value="Genomic_DNA"/>
</dbReference>
<feature type="transmembrane region" description="Helical" evidence="1">
    <location>
        <begin position="277"/>
        <end position="301"/>
    </location>
</feature>
<sequence length="563" mass="59235">MAAAPPQWHRGITVLAVISMFIGTRSMWTHAMAINPFVAGLISVCYAAILVLGVLTLTVRSRKSLGRVDLAVLILAITLAVCAYVLSHTGSDESVLTSQAAREIVSGHAVYGQPWPWLFNNPNIIAVTPTMSGGTDYTYGYPPLAPLLTAPVYLVTHSMLSATVVGTVAIIAATIALWVMLPAPWRSAAPAVCLGFGTLASYGRLGYPAIVALAFLIPVVIRWPAIGAGGRLGRPGIARAICLGAACAAQQLPWFLTPFLLVGIYAVRRGELGARPALAVVARLAGIAAATWLAINAYFIVTEPSTWLGGIALPLTQGALIHGQGLVDISFYFTNGSGRLDFYSYSSSLLLLGLIALSVLFIRRLGPAATVLPWCAFYFATRSQDGYYLMMTPLWVAAAATVPSSAFASAWQPRLSAIRGRTPRLAAVTAAVLTPATACVAIAAFSGPPLHLDITAVHTKDRAHRKISTLTFYAANSTGSALTPHFAVSTGQGTSAFWTVLNGPTAIPAHGKARYVLQPPGRSYLIANPGKRLRLRVFTPTPMTISSTDIPVPAAALKAAAGK</sequence>
<feature type="transmembrane region" description="Helical" evidence="1">
    <location>
        <begin position="205"/>
        <end position="225"/>
    </location>
</feature>
<evidence type="ECO:0000313" key="3">
    <source>
        <dbReference type="Proteomes" id="UP000305778"/>
    </source>
</evidence>
<feature type="transmembrane region" description="Helical" evidence="1">
    <location>
        <begin position="12"/>
        <end position="31"/>
    </location>
</feature>